<gene>
    <name evidence="7" type="ORF">KFL_002190030</name>
</gene>
<feature type="region of interest" description="Disordered" evidence="5">
    <location>
        <begin position="221"/>
        <end position="323"/>
    </location>
</feature>
<dbReference type="SMART" id="SM01019">
    <property type="entry name" value="B3"/>
    <property type="match status" value="1"/>
</dbReference>
<dbReference type="PROSITE" id="PS50863">
    <property type="entry name" value="B3"/>
    <property type="match status" value="1"/>
</dbReference>
<dbReference type="PANTHER" id="PTHR31140">
    <property type="entry name" value="B3 DOMAIN-CONTAINING TRANSCRIPTION FACTOR ABI3"/>
    <property type="match status" value="1"/>
</dbReference>
<dbReference type="SUPFAM" id="SSF101936">
    <property type="entry name" value="DNA-binding pseudobarrel domain"/>
    <property type="match status" value="1"/>
</dbReference>
<evidence type="ECO:0000256" key="5">
    <source>
        <dbReference type="SAM" id="MobiDB-lite"/>
    </source>
</evidence>
<feature type="compositionally biased region" description="Low complexity" evidence="5">
    <location>
        <begin position="289"/>
        <end position="307"/>
    </location>
</feature>
<protein>
    <recommendedName>
        <fullName evidence="6">TF-B3 domain-containing protein</fullName>
    </recommendedName>
</protein>
<dbReference type="GO" id="GO:0003700">
    <property type="term" value="F:DNA-binding transcription factor activity"/>
    <property type="evidence" value="ECO:0007669"/>
    <property type="project" value="InterPro"/>
</dbReference>
<dbReference type="Gene3D" id="2.40.330.10">
    <property type="entry name" value="DNA-binding pseudobarrel domain"/>
    <property type="match status" value="1"/>
</dbReference>
<keyword evidence="8" id="KW-1185">Reference proteome</keyword>
<evidence type="ECO:0000313" key="8">
    <source>
        <dbReference type="Proteomes" id="UP000054558"/>
    </source>
</evidence>
<accession>A0A1Y1I6J6</accession>
<dbReference type="InterPro" id="IPR003340">
    <property type="entry name" value="B3_DNA-bd"/>
</dbReference>
<dbReference type="GO" id="GO:0003677">
    <property type="term" value="F:DNA binding"/>
    <property type="evidence" value="ECO:0007669"/>
    <property type="project" value="UniProtKB-KW"/>
</dbReference>
<keyword evidence="2" id="KW-0238">DNA-binding</keyword>
<feature type="compositionally biased region" description="Polar residues" evidence="5">
    <location>
        <begin position="263"/>
        <end position="279"/>
    </location>
</feature>
<dbReference type="Proteomes" id="UP000054558">
    <property type="component" value="Unassembled WGS sequence"/>
</dbReference>
<dbReference type="AlphaFoldDB" id="A0A1Y1I6J6"/>
<feature type="domain" description="TF-B3" evidence="6">
    <location>
        <begin position="791"/>
        <end position="891"/>
    </location>
</feature>
<feature type="region of interest" description="Disordered" evidence="5">
    <location>
        <begin position="57"/>
        <end position="109"/>
    </location>
</feature>
<name>A0A1Y1I6J6_KLENI</name>
<dbReference type="EMBL" id="DF237168">
    <property type="protein sequence ID" value="GAQ85049.1"/>
    <property type="molecule type" value="Genomic_DNA"/>
</dbReference>
<feature type="region of interest" description="Disordered" evidence="5">
    <location>
        <begin position="531"/>
        <end position="555"/>
    </location>
</feature>
<feature type="compositionally biased region" description="Basic and acidic residues" evidence="5">
    <location>
        <begin position="221"/>
        <end position="236"/>
    </location>
</feature>
<feature type="region of interest" description="Disordered" evidence="5">
    <location>
        <begin position="887"/>
        <end position="951"/>
    </location>
</feature>
<reference evidence="7 8" key="1">
    <citation type="journal article" date="2014" name="Nat. Commun.">
        <title>Klebsormidium flaccidum genome reveals primary factors for plant terrestrial adaptation.</title>
        <authorList>
            <person name="Hori K."/>
            <person name="Maruyama F."/>
            <person name="Fujisawa T."/>
            <person name="Togashi T."/>
            <person name="Yamamoto N."/>
            <person name="Seo M."/>
            <person name="Sato S."/>
            <person name="Yamada T."/>
            <person name="Mori H."/>
            <person name="Tajima N."/>
            <person name="Moriyama T."/>
            <person name="Ikeuchi M."/>
            <person name="Watanabe M."/>
            <person name="Wada H."/>
            <person name="Kobayashi K."/>
            <person name="Saito M."/>
            <person name="Masuda T."/>
            <person name="Sasaki-Sekimoto Y."/>
            <person name="Mashiguchi K."/>
            <person name="Awai K."/>
            <person name="Shimojima M."/>
            <person name="Masuda S."/>
            <person name="Iwai M."/>
            <person name="Nobusawa T."/>
            <person name="Narise T."/>
            <person name="Kondo S."/>
            <person name="Saito H."/>
            <person name="Sato R."/>
            <person name="Murakawa M."/>
            <person name="Ihara Y."/>
            <person name="Oshima-Yamada Y."/>
            <person name="Ohtaka K."/>
            <person name="Satoh M."/>
            <person name="Sonobe K."/>
            <person name="Ishii M."/>
            <person name="Ohtani R."/>
            <person name="Kanamori-Sato M."/>
            <person name="Honoki R."/>
            <person name="Miyazaki D."/>
            <person name="Mochizuki H."/>
            <person name="Umetsu J."/>
            <person name="Higashi K."/>
            <person name="Shibata D."/>
            <person name="Kamiya Y."/>
            <person name="Sato N."/>
            <person name="Nakamura Y."/>
            <person name="Tabata S."/>
            <person name="Ida S."/>
            <person name="Kurokawa K."/>
            <person name="Ohta H."/>
        </authorList>
    </citation>
    <scope>NUCLEOTIDE SEQUENCE [LARGE SCALE GENOMIC DNA]</scope>
    <source>
        <strain evidence="7 8">NIES-2285</strain>
    </source>
</reference>
<dbReference type="Gene3D" id="1.10.10.60">
    <property type="entry name" value="Homeodomain-like"/>
    <property type="match status" value="1"/>
</dbReference>
<dbReference type="PANTHER" id="PTHR31140:SF139">
    <property type="entry name" value="B3 DOMAIN-CONTAINING PROTEIN OS02G0455900-RELATED"/>
    <property type="match status" value="1"/>
</dbReference>
<feature type="compositionally biased region" description="Low complexity" evidence="5">
    <location>
        <begin position="905"/>
        <end position="922"/>
    </location>
</feature>
<dbReference type="STRING" id="105231.A0A1Y1I6J6"/>
<evidence type="ECO:0000259" key="6">
    <source>
        <dbReference type="PROSITE" id="PS50863"/>
    </source>
</evidence>
<keyword evidence="3" id="KW-0804">Transcription</keyword>
<dbReference type="CDD" id="cd10017">
    <property type="entry name" value="B3_DNA"/>
    <property type="match status" value="1"/>
</dbReference>
<dbReference type="InterPro" id="IPR015300">
    <property type="entry name" value="DNA-bd_pseudobarrel_sf"/>
</dbReference>
<feature type="compositionally biased region" description="Basic and acidic residues" evidence="5">
    <location>
        <begin position="887"/>
        <end position="904"/>
    </location>
</feature>
<evidence type="ECO:0000256" key="4">
    <source>
        <dbReference type="ARBA" id="ARBA00023242"/>
    </source>
</evidence>
<feature type="compositionally biased region" description="Acidic residues" evidence="5">
    <location>
        <begin position="84"/>
        <end position="95"/>
    </location>
</feature>
<evidence type="ECO:0000256" key="2">
    <source>
        <dbReference type="ARBA" id="ARBA00023125"/>
    </source>
</evidence>
<dbReference type="OrthoDB" id="757982at2759"/>
<dbReference type="InterPro" id="IPR044800">
    <property type="entry name" value="LEC2-like"/>
</dbReference>
<keyword evidence="1" id="KW-0805">Transcription regulation</keyword>
<dbReference type="Pfam" id="PF02362">
    <property type="entry name" value="B3"/>
    <property type="match status" value="1"/>
</dbReference>
<organism evidence="7 8">
    <name type="scientific">Klebsormidium nitens</name>
    <name type="common">Green alga</name>
    <name type="synonym">Ulothrix nitens</name>
    <dbReference type="NCBI Taxonomy" id="105231"/>
    <lineage>
        <taxon>Eukaryota</taxon>
        <taxon>Viridiplantae</taxon>
        <taxon>Streptophyta</taxon>
        <taxon>Klebsormidiophyceae</taxon>
        <taxon>Klebsormidiales</taxon>
        <taxon>Klebsormidiaceae</taxon>
        <taxon>Klebsormidium</taxon>
    </lineage>
</organism>
<sequence>MLAEVEAALAAEARGDGFYGVNKLSVNEFGLHDPRKLSRLESLDVFSEILSWEAFGGSEKHEERGGVNSKLGVVDSRPSGGGIESDDDDENDDLPATEKRGGDLLGGKPNARGIEDLHGVKGGNETKLPAFSGRGQSILKSKSHGREGGDALAKCTEDAGGDVEAASSEGAIQELLELCDRAPDLKERGDGAPSTGLSQLGEMEVDQKLMTALKSNVQWSDEHGSLRRGESGDEHSGGWFERSSRGGGNWQRPLGVRAESPRESQSSTLTYTGSGNRVSGNRLLSRVRPNSTPTSPILSPLPSPKTTFHSQSFKEPGQVGGYRRELVEVPKPQPGGENQRLRFSPQQQKTLHDFGTKVNWMGPGVESMEEAHQICADMSMDIKQLKKWISNHRPKELRSSSTPRPGVQPPWVIVPPLANSAFPGNYSEAALRGLNSAHPAMVGHPFYPPAPFFGGPQFPQGPWVPPPYGLGGQAMWPWAAPVGGGEQVPLDMARLANVDNLRQVLGRKLKDFDPGKVQKLVEICKTYRQKQSSNTSIERHDDPSNGKKQKQQLMSPRAVGNALLSAPPLDLDKATPQDEYRPQWGTTLLADPTPFGGRPDTLAANQAGWNMGDLAISSFRDASMLHNEGRVKAECRLPKPALAYPNPSPHGELPQASDQNFLGGHPWDDMSLLPFPPTPNQFLSHSAPAGSAPQSWPEPGFGNRFFYNPASHSAAFGANPPLEMGLPAGGLQRSATSGGKPPRTVRALRMRGGCATPHLGKDPKELRANKAPLQWDRGPVTQRPMRGKFLFEKVLTASDTSPLGRIILPKSQAELHLPKVLDKEGGLIMVEDADRNRWQLRYRFWPNNKSRVYVFEHTADFVASRGLRPGDYLVVCRVDEGHLILNDRRRPETPEGDPSERRAVSEGSRSTVSSGSSCTRGTPDARSASEHAERVTLTSFRTGPQLPPLQQVGRQLSMEEVARRAMSGDGHEMMDCVNLDHGEEPHVLELAQSRFACTVSRLSYFVCGDDRRSVLVRPVPLVLHGAGTCIASPPPKYFAKVTEKIDVDHPDVDCSLILVRTGL</sequence>
<evidence type="ECO:0000256" key="1">
    <source>
        <dbReference type="ARBA" id="ARBA00023015"/>
    </source>
</evidence>
<evidence type="ECO:0000313" key="7">
    <source>
        <dbReference type="EMBL" id="GAQ85049.1"/>
    </source>
</evidence>
<evidence type="ECO:0000256" key="3">
    <source>
        <dbReference type="ARBA" id="ARBA00023163"/>
    </source>
</evidence>
<keyword evidence="4" id="KW-0539">Nucleus</keyword>
<proteinExistence type="predicted"/>